<dbReference type="GO" id="GO:0008168">
    <property type="term" value="F:methyltransferase activity"/>
    <property type="evidence" value="ECO:0007669"/>
    <property type="project" value="UniProtKB-KW"/>
</dbReference>
<dbReference type="Proteomes" id="UP000034006">
    <property type="component" value="Unassembled WGS sequence"/>
</dbReference>
<dbReference type="Gene3D" id="3.40.50.150">
    <property type="entry name" value="Vaccinia Virus protein VP39"/>
    <property type="match status" value="1"/>
</dbReference>
<dbReference type="SUPFAM" id="SSF53335">
    <property type="entry name" value="S-adenosyl-L-methionine-dependent methyltransferases"/>
    <property type="match status" value="1"/>
</dbReference>
<gene>
    <name evidence="1" type="ORF">UW44_C0010G0041</name>
</gene>
<proteinExistence type="predicted"/>
<keyword evidence="1" id="KW-0489">Methyltransferase</keyword>
<reference evidence="1 2" key="1">
    <citation type="journal article" date="2015" name="Nature">
        <title>rRNA introns, odd ribosomes, and small enigmatic genomes across a large radiation of phyla.</title>
        <authorList>
            <person name="Brown C.T."/>
            <person name="Hug L.A."/>
            <person name="Thomas B.C."/>
            <person name="Sharon I."/>
            <person name="Castelle C.J."/>
            <person name="Singh A."/>
            <person name="Wilkins M.J."/>
            <person name="Williams K.H."/>
            <person name="Banfield J.F."/>
        </authorList>
    </citation>
    <scope>NUCLEOTIDE SEQUENCE [LARGE SCALE GENOMIC DNA]</scope>
</reference>
<dbReference type="CDD" id="cd02440">
    <property type="entry name" value="AdoMet_MTases"/>
    <property type="match status" value="1"/>
</dbReference>
<keyword evidence="1" id="KW-0808">Transferase</keyword>
<evidence type="ECO:0000313" key="2">
    <source>
        <dbReference type="Proteomes" id="UP000034006"/>
    </source>
</evidence>
<name>A0A0G1HYE4_9BACT</name>
<comment type="caution">
    <text evidence="1">The sequence shown here is derived from an EMBL/GenBank/DDBJ whole genome shotgun (WGS) entry which is preliminary data.</text>
</comment>
<accession>A0A0G1HYE4</accession>
<sequence length="223" mass="25984">MKYQYDEFNKNRFEVHKLTFDLIASNSRVLDIGCATGYFAKELLTKNCETWGVDKNRSATKKAAKYCKEVTVCNLDEAISLPVPKKYFDYVIMLDVLEHLLYPEKILSIVKKHLKRDGRIIVSVPNIAHASIRWMLFMGKFEYANTGILDNTHVKFYTRRSFEKLLKQNGYKTLNMVPTNGACKVPFLYKFTDRLPVTWQYFLVKKYPTLFAFQFIAVAKQAS</sequence>
<dbReference type="InterPro" id="IPR029063">
    <property type="entry name" value="SAM-dependent_MTases_sf"/>
</dbReference>
<dbReference type="AlphaFoldDB" id="A0A0G1HYE4"/>
<dbReference type="Pfam" id="PF13489">
    <property type="entry name" value="Methyltransf_23"/>
    <property type="match status" value="1"/>
</dbReference>
<protein>
    <submittedName>
        <fullName evidence="1">Methyltransferase type 11</fullName>
    </submittedName>
</protein>
<organism evidence="1 2">
    <name type="scientific">Candidatus Collierbacteria bacterium GW2011_GWB2_44_22</name>
    <dbReference type="NCBI Taxonomy" id="1618387"/>
    <lineage>
        <taxon>Bacteria</taxon>
        <taxon>Candidatus Collieribacteriota</taxon>
    </lineage>
</organism>
<dbReference type="GO" id="GO:0032259">
    <property type="term" value="P:methylation"/>
    <property type="evidence" value="ECO:0007669"/>
    <property type="project" value="UniProtKB-KW"/>
</dbReference>
<dbReference type="EMBL" id="LCIH01000010">
    <property type="protein sequence ID" value="KKT51603.1"/>
    <property type="molecule type" value="Genomic_DNA"/>
</dbReference>
<evidence type="ECO:0000313" key="1">
    <source>
        <dbReference type="EMBL" id="KKT51603.1"/>
    </source>
</evidence>
<dbReference type="STRING" id="1618387.UW44_C0010G0041"/>
<dbReference type="PANTHER" id="PTHR43861:SF6">
    <property type="entry name" value="METHYLTRANSFERASE TYPE 11"/>
    <property type="match status" value="1"/>
</dbReference>
<dbReference type="PANTHER" id="PTHR43861">
    <property type="entry name" value="TRANS-ACONITATE 2-METHYLTRANSFERASE-RELATED"/>
    <property type="match status" value="1"/>
</dbReference>